<dbReference type="EMBL" id="BLXT01006757">
    <property type="protein sequence ID" value="GFO33067.1"/>
    <property type="molecule type" value="Genomic_DNA"/>
</dbReference>
<reference evidence="1 2" key="1">
    <citation type="journal article" date="2021" name="Elife">
        <title>Chloroplast acquisition without the gene transfer in kleptoplastic sea slugs, Plakobranchus ocellatus.</title>
        <authorList>
            <person name="Maeda T."/>
            <person name="Takahashi S."/>
            <person name="Yoshida T."/>
            <person name="Shimamura S."/>
            <person name="Takaki Y."/>
            <person name="Nagai Y."/>
            <person name="Toyoda A."/>
            <person name="Suzuki Y."/>
            <person name="Arimoto A."/>
            <person name="Ishii H."/>
            <person name="Satoh N."/>
            <person name="Nishiyama T."/>
            <person name="Hasebe M."/>
            <person name="Maruyama T."/>
            <person name="Minagawa J."/>
            <person name="Obokata J."/>
            <person name="Shigenobu S."/>
        </authorList>
    </citation>
    <scope>NUCLEOTIDE SEQUENCE [LARGE SCALE GENOMIC DNA]</scope>
</reference>
<dbReference type="Proteomes" id="UP000735302">
    <property type="component" value="Unassembled WGS sequence"/>
</dbReference>
<gene>
    <name evidence="1" type="ORF">PoB_005957200</name>
</gene>
<accession>A0AAV4CMP3</accession>
<sequence length="107" mass="12405">MLVKLNHCNTFSLRYADISDGRCSGEINFIFHETFKLNHANAISILQKTVDHIPATGAVNMSLQTLSEERRSRRADLRFLFPHWNVELKKGQQNGKAMEDTRRIEYL</sequence>
<proteinExistence type="predicted"/>
<keyword evidence="2" id="KW-1185">Reference proteome</keyword>
<name>A0AAV4CMP3_9GAST</name>
<organism evidence="1 2">
    <name type="scientific">Plakobranchus ocellatus</name>
    <dbReference type="NCBI Taxonomy" id="259542"/>
    <lineage>
        <taxon>Eukaryota</taxon>
        <taxon>Metazoa</taxon>
        <taxon>Spiralia</taxon>
        <taxon>Lophotrochozoa</taxon>
        <taxon>Mollusca</taxon>
        <taxon>Gastropoda</taxon>
        <taxon>Heterobranchia</taxon>
        <taxon>Euthyneura</taxon>
        <taxon>Panpulmonata</taxon>
        <taxon>Sacoglossa</taxon>
        <taxon>Placobranchoidea</taxon>
        <taxon>Plakobranchidae</taxon>
        <taxon>Plakobranchus</taxon>
    </lineage>
</organism>
<protein>
    <submittedName>
        <fullName evidence="1">Uncharacterized protein</fullName>
    </submittedName>
</protein>
<evidence type="ECO:0000313" key="2">
    <source>
        <dbReference type="Proteomes" id="UP000735302"/>
    </source>
</evidence>
<dbReference type="AlphaFoldDB" id="A0AAV4CMP3"/>
<evidence type="ECO:0000313" key="1">
    <source>
        <dbReference type="EMBL" id="GFO33067.1"/>
    </source>
</evidence>
<comment type="caution">
    <text evidence="1">The sequence shown here is derived from an EMBL/GenBank/DDBJ whole genome shotgun (WGS) entry which is preliminary data.</text>
</comment>